<evidence type="ECO:0000313" key="2">
    <source>
        <dbReference type="Proteomes" id="UP000595437"/>
    </source>
</evidence>
<sequence length="63" mass="7255">TRSILPALSKILETVVKTDFEIHLAKTEALPNTQFGFRRAARPQLRWPLPMQRGLKAEREGRL</sequence>
<dbReference type="Proteomes" id="UP000595437">
    <property type="component" value="Chromosome 7"/>
</dbReference>
<proteinExistence type="predicted"/>
<evidence type="ECO:0000313" key="1">
    <source>
        <dbReference type="EMBL" id="QQP50834.1"/>
    </source>
</evidence>
<dbReference type="OrthoDB" id="7763192at2759"/>
<feature type="non-terminal residue" evidence="1">
    <location>
        <position position="1"/>
    </location>
</feature>
<keyword evidence="2" id="KW-1185">Reference proteome</keyword>
<gene>
    <name evidence="1" type="ORF">FKW44_011971</name>
</gene>
<name>A0A7T8HJ17_CALRO</name>
<protein>
    <submittedName>
        <fullName evidence="1">Uncharacterized protein</fullName>
    </submittedName>
</protein>
<dbReference type="AlphaFoldDB" id="A0A7T8HJ17"/>
<organism evidence="1 2">
    <name type="scientific">Caligus rogercresseyi</name>
    <name type="common">Sea louse</name>
    <dbReference type="NCBI Taxonomy" id="217165"/>
    <lineage>
        <taxon>Eukaryota</taxon>
        <taxon>Metazoa</taxon>
        <taxon>Ecdysozoa</taxon>
        <taxon>Arthropoda</taxon>
        <taxon>Crustacea</taxon>
        <taxon>Multicrustacea</taxon>
        <taxon>Hexanauplia</taxon>
        <taxon>Copepoda</taxon>
        <taxon>Siphonostomatoida</taxon>
        <taxon>Caligidae</taxon>
        <taxon>Caligus</taxon>
    </lineage>
</organism>
<reference evidence="2" key="1">
    <citation type="submission" date="2021-01" db="EMBL/GenBank/DDBJ databases">
        <title>Caligus Genome Assembly.</title>
        <authorList>
            <person name="Gallardo-Escarate C."/>
        </authorList>
    </citation>
    <scope>NUCLEOTIDE SEQUENCE [LARGE SCALE GENOMIC DNA]</scope>
</reference>
<dbReference type="EMBL" id="CP045896">
    <property type="protein sequence ID" value="QQP50834.1"/>
    <property type="molecule type" value="Genomic_DNA"/>
</dbReference>
<accession>A0A7T8HJ17</accession>